<dbReference type="GO" id="GO:0042420">
    <property type="term" value="P:dopamine catabolic process"/>
    <property type="evidence" value="ECO:0007669"/>
    <property type="project" value="TreeGrafter"/>
</dbReference>
<feature type="transmembrane region" description="Helical" evidence="1">
    <location>
        <begin position="221"/>
        <end position="241"/>
    </location>
</feature>
<evidence type="ECO:0000259" key="3">
    <source>
        <dbReference type="PROSITE" id="PS50836"/>
    </source>
</evidence>
<dbReference type="PROSITE" id="PS50836">
    <property type="entry name" value="DOMON"/>
    <property type="match status" value="1"/>
</dbReference>
<dbReference type="GO" id="GO:0042421">
    <property type="term" value="P:norepinephrine biosynthetic process"/>
    <property type="evidence" value="ECO:0007669"/>
    <property type="project" value="TreeGrafter"/>
</dbReference>
<dbReference type="Pfam" id="PF03351">
    <property type="entry name" value="DOMON"/>
    <property type="match status" value="1"/>
</dbReference>
<keyword evidence="2" id="KW-0732">Signal</keyword>
<gene>
    <name evidence="5" type="primary">LOC116304803</name>
</gene>
<sequence>MFITLLLPLFLSLLSGIINADVVYTNHTTMDDGKYKLWWTFNNATDTFYFKVEAEALGWIGFGITLLYGEDWMMNGMDTYDALVAGVYTSNGSTYGLDYLLINQNRSQCPEHVDDHNDWIITNASEKEGKTILEFNRKRLTNEPVNTHFRPRKGDIQITPGNRSFVWAYHKTIDQPCLSGIGFKHDRSGLQKVVLLPVEEKEREPIYITTKPEVHARRGPANIPVIASVLAFIPFLLVLAFEGR</sequence>
<dbReference type="InParanoid" id="A0A6P8IU58"/>
<dbReference type="GO" id="GO:0006589">
    <property type="term" value="P:octopamine biosynthetic process"/>
    <property type="evidence" value="ECO:0007669"/>
    <property type="project" value="TreeGrafter"/>
</dbReference>
<dbReference type="OrthoDB" id="5948298at2759"/>
<evidence type="ECO:0000313" key="4">
    <source>
        <dbReference type="Proteomes" id="UP000515163"/>
    </source>
</evidence>
<dbReference type="PANTHER" id="PTHR10157">
    <property type="entry name" value="DOPAMINE BETA HYDROXYLASE RELATED"/>
    <property type="match status" value="1"/>
</dbReference>
<accession>A0A6P8IU58</accession>
<name>A0A6P8IU58_ACTTE</name>
<dbReference type="GO" id="GO:0030667">
    <property type="term" value="C:secretory granule membrane"/>
    <property type="evidence" value="ECO:0007669"/>
    <property type="project" value="TreeGrafter"/>
</dbReference>
<dbReference type="InterPro" id="IPR005018">
    <property type="entry name" value="DOMON_domain"/>
</dbReference>
<dbReference type="GO" id="GO:0005615">
    <property type="term" value="C:extracellular space"/>
    <property type="evidence" value="ECO:0007669"/>
    <property type="project" value="TreeGrafter"/>
</dbReference>
<feature type="signal peptide" evidence="2">
    <location>
        <begin position="1"/>
        <end position="20"/>
    </location>
</feature>
<dbReference type="CDD" id="cd09631">
    <property type="entry name" value="DOMON_DOH"/>
    <property type="match status" value="1"/>
</dbReference>
<dbReference type="GO" id="GO:0004500">
    <property type="term" value="F:dopamine beta-monooxygenase activity"/>
    <property type="evidence" value="ECO:0007669"/>
    <property type="project" value="InterPro"/>
</dbReference>
<keyword evidence="1" id="KW-0812">Transmembrane</keyword>
<organism evidence="4 5">
    <name type="scientific">Actinia tenebrosa</name>
    <name type="common">Australian red waratah sea anemone</name>
    <dbReference type="NCBI Taxonomy" id="6105"/>
    <lineage>
        <taxon>Eukaryota</taxon>
        <taxon>Metazoa</taxon>
        <taxon>Cnidaria</taxon>
        <taxon>Anthozoa</taxon>
        <taxon>Hexacorallia</taxon>
        <taxon>Actiniaria</taxon>
        <taxon>Actiniidae</taxon>
        <taxon>Actinia</taxon>
    </lineage>
</organism>
<dbReference type="RefSeq" id="XP_031570452.1">
    <property type="nucleotide sequence ID" value="XM_031714592.1"/>
</dbReference>
<evidence type="ECO:0000313" key="5">
    <source>
        <dbReference type="RefSeq" id="XP_031570452.1"/>
    </source>
</evidence>
<dbReference type="KEGG" id="aten:116304803"/>
<dbReference type="GeneID" id="116304803"/>
<proteinExistence type="predicted"/>
<feature type="domain" description="DOMON" evidence="3">
    <location>
        <begin position="33"/>
        <end position="170"/>
    </location>
</feature>
<keyword evidence="4" id="KW-1185">Reference proteome</keyword>
<dbReference type="PANTHER" id="PTHR10157:SF23">
    <property type="entry name" value="MOXD1 HOMOLOG 1"/>
    <property type="match status" value="1"/>
</dbReference>
<evidence type="ECO:0000256" key="2">
    <source>
        <dbReference type="SAM" id="SignalP"/>
    </source>
</evidence>
<keyword evidence="1" id="KW-0472">Membrane</keyword>
<feature type="chain" id="PRO_5028311674" evidence="2">
    <location>
        <begin position="21"/>
        <end position="244"/>
    </location>
</feature>
<dbReference type="InterPro" id="IPR045266">
    <property type="entry name" value="DOH_DOMON"/>
</dbReference>
<dbReference type="Proteomes" id="UP000515163">
    <property type="component" value="Unplaced"/>
</dbReference>
<keyword evidence="1" id="KW-1133">Transmembrane helix</keyword>
<reference evidence="5" key="1">
    <citation type="submission" date="2025-08" db="UniProtKB">
        <authorList>
            <consortium name="RefSeq"/>
        </authorList>
    </citation>
    <scope>IDENTIFICATION</scope>
    <source>
        <tissue evidence="5">Tentacle</tissue>
    </source>
</reference>
<dbReference type="AlphaFoldDB" id="A0A6P8IU58"/>
<protein>
    <submittedName>
        <fullName evidence="5">Uncharacterized protein LOC116304803</fullName>
    </submittedName>
</protein>
<evidence type="ECO:0000256" key="1">
    <source>
        <dbReference type="SAM" id="Phobius"/>
    </source>
</evidence>
<dbReference type="InterPro" id="IPR000945">
    <property type="entry name" value="DBH-like"/>
</dbReference>